<dbReference type="Gene3D" id="3.90.79.10">
    <property type="entry name" value="Nucleoside Triphosphate Pyrophosphohydrolase"/>
    <property type="match status" value="1"/>
</dbReference>
<dbReference type="SUPFAM" id="SSF55811">
    <property type="entry name" value="Nudix"/>
    <property type="match status" value="1"/>
</dbReference>
<protein>
    <submittedName>
        <fullName evidence="1">NUDIX hydrolase</fullName>
    </submittedName>
</protein>
<organism evidence="1">
    <name type="scientific">uncultured bacterium</name>
    <name type="common">gcode 4</name>
    <dbReference type="NCBI Taxonomy" id="1234023"/>
    <lineage>
        <taxon>Bacteria</taxon>
        <taxon>environmental samples</taxon>
    </lineage>
</organism>
<name>K2F9M0_9BACT</name>
<comment type="caution">
    <text evidence="1">The sequence shown here is derived from an EMBL/GenBank/DDBJ whole genome shotgun (WGS) entry which is preliminary data.</text>
</comment>
<accession>K2F9M0</accession>
<keyword evidence="1" id="KW-0378">Hydrolase</keyword>
<dbReference type="AlphaFoldDB" id="K2F9M0"/>
<sequence length="247" mass="30004">MFFMGIEIIDFYDLKGNCLWNWERKKILREQEIISRKSLTKKIVERILVWKSEIPEKNISVKSVMMFLFDLKWNAYVVQRSNEKPENPWLWDKSIWWHVVKWDSYDKTAIKELTEELWITSVIIDKTTNIEDAIQGFDLKNKAMLKQVWILNNYISTRTTLSEKDYWYKIMNVWLYIWIYDWEVNFTDNEAQDKKMIPIELLKEEIENNRELYTEDMPILLSNYNILVQMLTISKNVNEVLGSKDKY</sequence>
<evidence type="ECO:0000313" key="1">
    <source>
        <dbReference type="EMBL" id="EKE27826.1"/>
    </source>
</evidence>
<dbReference type="EMBL" id="AMFJ01000419">
    <property type="protein sequence ID" value="EKE27826.1"/>
    <property type="molecule type" value="Genomic_DNA"/>
</dbReference>
<gene>
    <name evidence="1" type="ORF">ACD_3C00145G0012</name>
</gene>
<dbReference type="GO" id="GO:0016787">
    <property type="term" value="F:hydrolase activity"/>
    <property type="evidence" value="ECO:0007669"/>
    <property type="project" value="UniProtKB-KW"/>
</dbReference>
<reference evidence="1" key="1">
    <citation type="journal article" date="2012" name="Science">
        <title>Fermentation, hydrogen, and sulfur metabolism in multiple uncultivated bacterial phyla.</title>
        <authorList>
            <person name="Wrighton K.C."/>
            <person name="Thomas B.C."/>
            <person name="Sharon I."/>
            <person name="Miller C.S."/>
            <person name="Castelle C.J."/>
            <person name="VerBerkmoes N.C."/>
            <person name="Wilkins M.J."/>
            <person name="Hettich R.L."/>
            <person name="Lipton M.S."/>
            <person name="Williams K.H."/>
            <person name="Long P.E."/>
            <person name="Banfield J.F."/>
        </authorList>
    </citation>
    <scope>NUCLEOTIDE SEQUENCE [LARGE SCALE GENOMIC DNA]</scope>
</reference>
<dbReference type="InterPro" id="IPR015797">
    <property type="entry name" value="NUDIX_hydrolase-like_dom_sf"/>
</dbReference>
<proteinExistence type="predicted"/>